<dbReference type="AlphaFoldDB" id="A0A2M7G5Y3"/>
<keyword evidence="1" id="KW-0812">Transmembrane</keyword>
<dbReference type="Proteomes" id="UP000231019">
    <property type="component" value="Unassembled WGS sequence"/>
</dbReference>
<dbReference type="EMBL" id="PFFQ01000031">
    <property type="protein sequence ID" value="PIW17005.1"/>
    <property type="molecule type" value="Genomic_DNA"/>
</dbReference>
<evidence type="ECO:0000256" key="1">
    <source>
        <dbReference type="SAM" id="Phobius"/>
    </source>
</evidence>
<protein>
    <submittedName>
        <fullName evidence="2">Uncharacterized protein</fullName>
    </submittedName>
</protein>
<keyword evidence="1" id="KW-0472">Membrane</keyword>
<sequence length="206" mass="23454">MAIKGTAQLHEEFEELRSTSWFQGLFAAAWILLLSSTFSLYTLLAANHFFQSPTLLLIPNILLLLLALILLRIRFHMGQMSRKEHTPLILLRAMHQYRPFVTFILILGALCSLVLPLNFLSEGSEIHQYNCHIRPSDFDPKTAGNTPYLLYISCQNLQAPPPIFKVNASLWSHFQGGANVKLETRKGWLGERWLNIPTPNTQQNAN</sequence>
<organism evidence="2 3">
    <name type="scientific">bacterium (Candidatus Blackallbacteria) CG17_big_fil_post_rev_8_21_14_2_50_48_46</name>
    <dbReference type="NCBI Taxonomy" id="2014261"/>
    <lineage>
        <taxon>Bacteria</taxon>
        <taxon>Candidatus Blackallbacteria</taxon>
    </lineage>
</organism>
<evidence type="ECO:0000313" key="3">
    <source>
        <dbReference type="Proteomes" id="UP000231019"/>
    </source>
</evidence>
<gene>
    <name evidence="2" type="ORF">COW36_10205</name>
</gene>
<evidence type="ECO:0000313" key="2">
    <source>
        <dbReference type="EMBL" id="PIW17005.1"/>
    </source>
</evidence>
<proteinExistence type="predicted"/>
<accession>A0A2M7G5Y3</accession>
<reference evidence="2 3" key="1">
    <citation type="submission" date="2017-09" db="EMBL/GenBank/DDBJ databases">
        <title>Depth-based differentiation of microbial function through sediment-hosted aquifers and enrichment of novel symbionts in the deep terrestrial subsurface.</title>
        <authorList>
            <person name="Probst A.J."/>
            <person name="Ladd B."/>
            <person name="Jarett J.K."/>
            <person name="Geller-Mcgrath D.E."/>
            <person name="Sieber C.M."/>
            <person name="Emerson J.B."/>
            <person name="Anantharaman K."/>
            <person name="Thomas B.C."/>
            <person name="Malmstrom R."/>
            <person name="Stieglmeier M."/>
            <person name="Klingl A."/>
            <person name="Woyke T."/>
            <person name="Ryan C.M."/>
            <person name="Banfield J.F."/>
        </authorList>
    </citation>
    <scope>NUCLEOTIDE SEQUENCE [LARGE SCALE GENOMIC DNA]</scope>
    <source>
        <strain evidence="2">CG17_big_fil_post_rev_8_21_14_2_50_48_46</strain>
    </source>
</reference>
<name>A0A2M7G5Y3_9BACT</name>
<comment type="caution">
    <text evidence="2">The sequence shown here is derived from an EMBL/GenBank/DDBJ whole genome shotgun (WGS) entry which is preliminary data.</text>
</comment>
<keyword evidence="1" id="KW-1133">Transmembrane helix</keyword>
<feature type="transmembrane region" description="Helical" evidence="1">
    <location>
        <begin position="56"/>
        <end position="73"/>
    </location>
</feature>
<feature type="transmembrane region" description="Helical" evidence="1">
    <location>
        <begin position="100"/>
        <end position="120"/>
    </location>
</feature>
<feature type="transmembrane region" description="Helical" evidence="1">
    <location>
        <begin position="21"/>
        <end position="44"/>
    </location>
</feature>